<dbReference type="PROSITE" id="PS50089">
    <property type="entry name" value="ZF_RING_2"/>
    <property type="match status" value="1"/>
</dbReference>
<dbReference type="Proteomes" id="UP000054248">
    <property type="component" value="Unassembled WGS sequence"/>
</dbReference>
<proteinExistence type="predicted"/>
<dbReference type="STRING" id="1051891.A0A0C3MAZ8"/>
<dbReference type="Pfam" id="PF13445">
    <property type="entry name" value="zf-RING_UBOX"/>
    <property type="match status" value="1"/>
</dbReference>
<evidence type="ECO:0000313" key="7">
    <source>
        <dbReference type="EMBL" id="KIO30857.1"/>
    </source>
</evidence>
<feature type="region of interest" description="Disordered" evidence="5">
    <location>
        <begin position="1"/>
        <end position="30"/>
    </location>
</feature>
<dbReference type="OrthoDB" id="6105938at2759"/>
<keyword evidence="2 4" id="KW-0863">Zinc-finger</keyword>
<dbReference type="GO" id="GO:0005634">
    <property type="term" value="C:nucleus"/>
    <property type="evidence" value="ECO:0007669"/>
    <property type="project" value="TreeGrafter"/>
</dbReference>
<sequence>MSLHYSDDDERMSDTDSEVIPSSQPDTSMVFTESQVALMKRGTADGEMQQEQNLASQPSASGSQRNPMEDQLSCGICLSVMDNPFMALPCMHSYCRECLSHWWQNQANCPICKQKSQVAKHNFHLANIIDQFRRESNRLSRRQLDDSAREDLYPRGRRPHMLAPMSLPSTQSQSQSQGPLLFDTMLIIPSFGSVGMGTQSQSQANVLPPLPDTLPGGNLVFPCPSCYPENNTGYRCPDPIHPPTMEQIQAEQQAYRPGGTPIRPPGRGENRVGLQAAVINQLPGANSHHQCAGCSTYIPAGWHPERQKCGDCDIPLCSLYDPQGCPNNFRLLPRNALSGGTIDAHHLWQHTPPNIRANTDEEYRFSQYVLSNHLSVDIVLEHLFQMKLDAEKAAGRRNLPNGGQLDEDDGAYDDEVQELDRRCEARWGPQAYFCDDSVTSIIHEMFFSWWMNQVNLIKLGQAQRPGIGQAVSRIFAGLTGTGSGQPQIQGFPDDCWYGFECRTQRNPGHASRYNHICHNTHPRGATGMGGRSG</sequence>
<dbReference type="PANTHER" id="PTHR16079:SF4">
    <property type="entry name" value="E3 UBIQUITIN-PROTEIN LIGASE CHFR"/>
    <property type="match status" value="1"/>
</dbReference>
<feature type="region of interest" description="Disordered" evidence="5">
    <location>
        <begin position="46"/>
        <end position="67"/>
    </location>
</feature>
<evidence type="ECO:0000256" key="5">
    <source>
        <dbReference type="SAM" id="MobiDB-lite"/>
    </source>
</evidence>
<dbReference type="SMART" id="SM00184">
    <property type="entry name" value="RING"/>
    <property type="match status" value="1"/>
</dbReference>
<dbReference type="GO" id="GO:0006511">
    <property type="term" value="P:ubiquitin-dependent protein catabolic process"/>
    <property type="evidence" value="ECO:0007669"/>
    <property type="project" value="TreeGrafter"/>
</dbReference>
<dbReference type="InterPro" id="IPR017907">
    <property type="entry name" value="Znf_RING_CS"/>
</dbReference>
<keyword evidence="1" id="KW-0479">Metal-binding</keyword>
<dbReference type="InterPro" id="IPR001841">
    <property type="entry name" value="Znf_RING"/>
</dbReference>
<dbReference type="GO" id="GO:0008270">
    <property type="term" value="F:zinc ion binding"/>
    <property type="evidence" value="ECO:0007669"/>
    <property type="project" value="UniProtKB-KW"/>
</dbReference>
<organism evidence="7 8">
    <name type="scientific">Tulasnella calospora MUT 4182</name>
    <dbReference type="NCBI Taxonomy" id="1051891"/>
    <lineage>
        <taxon>Eukaryota</taxon>
        <taxon>Fungi</taxon>
        <taxon>Dikarya</taxon>
        <taxon>Basidiomycota</taxon>
        <taxon>Agaricomycotina</taxon>
        <taxon>Agaricomycetes</taxon>
        <taxon>Cantharellales</taxon>
        <taxon>Tulasnellaceae</taxon>
        <taxon>Tulasnella</taxon>
    </lineage>
</organism>
<dbReference type="SUPFAM" id="SSF57850">
    <property type="entry name" value="RING/U-box"/>
    <property type="match status" value="1"/>
</dbReference>
<evidence type="ECO:0000256" key="4">
    <source>
        <dbReference type="PROSITE-ProRule" id="PRU00175"/>
    </source>
</evidence>
<dbReference type="GO" id="GO:0016567">
    <property type="term" value="P:protein ubiquitination"/>
    <property type="evidence" value="ECO:0007669"/>
    <property type="project" value="TreeGrafter"/>
</dbReference>
<evidence type="ECO:0000256" key="1">
    <source>
        <dbReference type="ARBA" id="ARBA00022723"/>
    </source>
</evidence>
<feature type="compositionally biased region" description="Basic and acidic residues" evidence="5">
    <location>
        <begin position="137"/>
        <end position="154"/>
    </location>
</feature>
<dbReference type="HOGENOM" id="CLU_035635_0_0_1"/>
<dbReference type="PROSITE" id="PS00518">
    <property type="entry name" value="ZF_RING_1"/>
    <property type="match status" value="1"/>
</dbReference>
<feature type="compositionally biased region" description="Acidic residues" evidence="5">
    <location>
        <begin position="7"/>
        <end position="17"/>
    </location>
</feature>
<accession>A0A0C3MAZ8</accession>
<dbReference type="AlphaFoldDB" id="A0A0C3MAZ8"/>
<dbReference type="InterPro" id="IPR027370">
    <property type="entry name" value="Znf-RING_euk"/>
</dbReference>
<feature type="compositionally biased region" description="Polar residues" evidence="5">
    <location>
        <begin position="49"/>
        <end position="66"/>
    </location>
</feature>
<evidence type="ECO:0000259" key="6">
    <source>
        <dbReference type="PROSITE" id="PS50089"/>
    </source>
</evidence>
<reference evidence="7 8" key="1">
    <citation type="submission" date="2014-04" db="EMBL/GenBank/DDBJ databases">
        <authorList>
            <consortium name="DOE Joint Genome Institute"/>
            <person name="Kuo A."/>
            <person name="Girlanda M."/>
            <person name="Perotto S."/>
            <person name="Kohler A."/>
            <person name="Nagy L.G."/>
            <person name="Floudas D."/>
            <person name="Copeland A."/>
            <person name="Barry K.W."/>
            <person name="Cichocki N."/>
            <person name="Veneault-Fourrey C."/>
            <person name="LaButti K."/>
            <person name="Lindquist E.A."/>
            <person name="Lipzen A."/>
            <person name="Lundell T."/>
            <person name="Morin E."/>
            <person name="Murat C."/>
            <person name="Sun H."/>
            <person name="Tunlid A."/>
            <person name="Henrissat B."/>
            <person name="Grigoriev I.V."/>
            <person name="Hibbett D.S."/>
            <person name="Martin F."/>
            <person name="Nordberg H.P."/>
            <person name="Cantor M.N."/>
            <person name="Hua S.X."/>
        </authorList>
    </citation>
    <scope>NUCLEOTIDE SEQUENCE [LARGE SCALE GENOMIC DNA]</scope>
    <source>
        <strain evidence="7 8">MUT 4182</strain>
    </source>
</reference>
<evidence type="ECO:0000256" key="3">
    <source>
        <dbReference type="ARBA" id="ARBA00022833"/>
    </source>
</evidence>
<dbReference type="EMBL" id="KN822968">
    <property type="protein sequence ID" value="KIO30857.1"/>
    <property type="molecule type" value="Genomic_DNA"/>
</dbReference>
<dbReference type="PANTHER" id="PTHR16079">
    <property type="entry name" value="UBIQUITIN LIGASE PROTEIN CHFR"/>
    <property type="match status" value="1"/>
</dbReference>
<feature type="region of interest" description="Disordered" evidence="5">
    <location>
        <begin position="137"/>
        <end position="176"/>
    </location>
</feature>
<name>A0A0C3MAZ8_9AGAM</name>
<gene>
    <name evidence="7" type="ORF">M407DRAFT_20179</name>
</gene>
<evidence type="ECO:0000313" key="8">
    <source>
        <dbReference type="Proteomes" id="UP000054248"/>
    </source>
</evidence>
<dbReference type="Gene3D" id="3.30.40.10">
    <property type="entry name" value="Zinc/RING finger domain, C3HC4 (zinc finger)"/>
    <property type="match status" value="1"/>
</dbReference>
<dbReference type="InterPro" id="IPR013083">
    <property type="entry name" value="Znf_RING/FYVE/PHD"/>
</dbReference>
<protein>
    <recommendedName>
        <fullName evidence="6">RING-type domain-containing protein</fullName>
    </recommendedName>
</protein>
<feature type="domain" description="RING-type" evidence="6">
    <location>
        <begin position="74"/>
        <end position="113"/>
    </location>
</feature>
<feature type="compositionally biased region" description="Polar residues" evidence="5">
    <location>
        <begin position="20"/>
        <end position="30"/>
    </location>
</feature>
<dbReference type="GO" id="GO:0004842">
    <property type="term" value="F:ubiquitin-protein transferase activity"/>
    <property type="evidence" value="ECO:0007669"/>
    <property type="project" value="TreeGrafter"/>
</dbReference>
<reference evidence="8" key="2">
    <citation type="submission" date="2015-01" db="EMBL/GenBank/DDBJ databases">
        <title>Evolutionary Origins and Diversification of the Mycorrhizal Mutualists.</title>
        <authorList>
            <consortium name="DOE Joint Genome Institute"/>
            <consortium name="Mycorrhizal Genomics Consortium"/>
            <person name="Kohler A."/>
            <person name="Kuo A."/>
            <person name="Nagy L.G."/>
            <person name="Floudas D."/>
            <person name="Copeland A."/>
            <person name="Barry K.W."/>
            <person name="Cichocki N."/>
            <person name="Veneault-Fourrey C."/>
            <person name="LaButti K."/>
            <person name="Lindquist E.A."/>
            <person name="Lipzen A."/>
            <person name="Lundell T."/>
            <person name="Morin E."/>
            <person name="Murat C."/>
            <person name="Riley R."/>
            <person name="Ohm R."/>
            <person name="Sun H."/>
            <person name="Tunlid A."/>
            <person name="Henrissat B."/>
            <person name="Grigoriev I.V."/>
            <person name="Hibbett D.S."/>
            <person name="Martin F."/>
        </authorList>
    </citation>
    <scope>NUCLEOTIDE SEQUENCE [LARGE SCALE GENOMIC DNA]</scope>
    <source>
        <strain evidence="8">MUT 4182</strain>
    </source>
</reference>
<dbReference type="InterPro" id="IPR052256">
    <property type="entry name" value="E3_ubiquitin-ligase_CHFR"/>
</dbReference>
<keyword evidence="8" id="KW-1185">Reference proteome</keyword>
<keyword evidence="3" id="KW-0862">Zinc</keyword>
<evidence type="ECO:0000256" key="2">
    <source>
        <dbReference type="ARBA" id="ARBA00022771"/>
    </source>
</evidence>